<dbReference type="RefSeq" id="WP_175233392.1">
    <property type="nucleotide sequence ID" value="NZ_CADIKH010000220.1"/>
</dbReference>
<name>A0A6J5F812_9BURK</name>
<evidence type="ECO:0000313" key="1">
    <source>
        <dbReference type="EMBL" id="CAB3774980.1"/>
    </source>
</evidence>
<proteinExistence type="predicted"/>
<sequence>MLNQLDQVAHELCIVLTSQTPGTPEAVFCHDLKDGAPLGHAIGTIDGVSLPAEAVAAGRDRLRDVKVTHTHPNERVNVSLSDADLRVLWLYPGVTEVDAVTLDGRWFRARRVERDEDHAQASRFAYHAIRRALLAEVQLALCPEDTTPDEVMSMAV</sequence>
<reference evidence="1 2" key="1">
    <citation type="submission" date="2020-04" db="EMBL/GenBank/DDBJ databases">
        <authorList>
            <person name="De Canck E."/>
        </authorList>
    </citation>
    <scope>NUCLEOTIDE SEQUENCE [LARGE SCALE GENOMIC DNA]</scope>
    <source>
        <strain evidence="1 2">LMG 29542</strain>
    </source>
</reference>
<gene>
    <name evidence="1" type="ORF">LMG29542_08362</name>
</gene>
<keyword evidence="2" id="KW-1185">Reference proteome</keyword>
<organism evidence="1 2">
    <name type="scientific">Paraburkholderia humisilvae</name>
    <dbReference type="NCBI Taxonomy" id="627669"/>
    <lineage>
        <taxon>Bacteria</taxon>
        <taxon>Pseudomonadati</taxon>
        <taxon>Pseudomonadota</taxon>
        <taxon>Betaproteobacteria</taxon>
        <taxon>Burkholderiales</taxon>
        <taxon>Burkholderiaceae</taxon>
        <taxon>Paraburkholderia</taxon>
    </lineage>
</organism>
<accession>A0A6J5F812</accession>
<dbReference type="AlphaFoldDB" id="A0A6J5F812"/>
<dbReference type="EMBL" id="CADIKH010000220">
    <property type="protein sequence ID" value="CAB3774980.1"/>
    <property type="molecule type" value="Genomic_DNA"/>
</dbReference>
<protein>
    <submittedName>
        <fullName evidence="1">Uncharacterized protein</fullName>
    </submittedName>
</protein>
<evidence type="ECO:0000313" key="2">
    <source>
        <dbReference type="Proteomes" id="UP000494363"/>
    </source>
</evidence>
<dbReference type="Proteomes" id="UP000494363">
    <property type="component" value="Unassembled WGS sequence"/>
</dbReference>